<dbReference type="InterPro" id="IPR004540">
    <property type="entry name" value="Transl_elong_EFG/EF2"/>
</dbReference>
<dbReference type="GO" id="GO:0003746">
    <property type="term" value="F:translation elongation factor activity"/>
    <property type="evidence" value="ECO:0007669"/>
    <property type="project" value="UniProtKB-UniRule"/>
</dbReference>
<dbReference type="Gene3D" id="2.40.30.10">
    <property type="entry name" value="Translation factors"/>
    <property type="match status" value="1"/>
</dbReference>
<evidence type="ECO:0000256" key="6">
    <source>
        <dbReference type="ARBA" id="ARBA00023134"/>
    </source>
</evidence>
<evidence type="ECO:0000256" key="2">
    <source>
        <dbReference type="ARBA" id="ARBA00017872"/>
    </source>
</evidence>
<dbReference type="InterPro" id="IPR014721">
    <property type="entry name" value="Ribsml_uS5_D2-typ_fold_subgr"/>
</dbReference>
<evidence type="ECO:0000256" key="8">
    <source>
        <dbReference type="HAMAP-Rule" id="MF_00054"/>
    </source>
</evidence>
<dbReference type="GO" id="GO:0005525">
    <property type="term" value="F:GTP binding"/>
    <property type="evidence" value="ECO:0007669"/>
    <property type="project" value="UniProtKB-UniRule"/>
</dbReference>
<evidence type="ECO:0000256" key="5">
    <source>
        <dbReference type="ARBA" id="ARBA00022917"/>
    </source>
</evidence>
<reference evidence="10 11" key="1">
    <citation type="journal article" date="2011" name="J. Bacteriol.">
        <title>Complete genome sequence of the polycyclic aromatic hydrocarbon-degrading bacterium Alteromonas sp. strain SN2.</title>
        <authorList>
            <person name="Jin H.M."/>
            <person name="Jeong H."/>
            <person name="Moon E.J."/>
            <person name="Math R.K."/>
            <person name="Lee K."/>
            <person name="Kim H.J."/>
            <person name="Jeon C.O."/>
            <person name="Oh T.K."/>
            <person name="Kim J.F."/>
        </authorList>
    </citation>
    <scope>NUCLEOTIDE SEQUENCE [LARGE SCALE GENOMIC DNA]</scope>
    <source>
        <strain evidence="11">JCM 17741 / KACC 18427 / KCTC 11700BP / SN2</strain>
    </source>
</reference>
<dbReference type="GO" id="GO:0005737">
    <property type="term" value="C:cytoplasm"/>
    <property type="evidence" value="ECO:0007669"/>
    <property type="project" value="UniProtKB-SubCell"/>
</dbReference>
<dbReference type="FunFam" id="3.30.230.10:FF:000003">
    <property type="entry name" value="Elongation factor G"/>
    <property type="match status" value="1"/>
</dbReference>
<dbReference type="FunFam" id="3.30.70.870:FF:000001">
    <property type="entry name" value="Elongation factor G"/>
    <property type="match status" value="1"/>
</dbReference>
<dbReference type="Gene3D" id="3.30.70.870">
    <property type="entry name" value="Elongation Factor G (Translational Gtpase), domain 3"/>
    <property type="match status" value="1"/>
</dbReference>
<dbReference type="Pfam" id="PF14492">
    <property type="entry name" value="EFG_III"/>
    <property type="match status" value="1"/>
</dbReference>
<dbReference type="InterPro" id="IPR020568">
    <property type="entry name" value="Ribosomal_Su5_D2-typ_SF"/>
</dbReference>
<dbReference type="NCBIfam" id="TIGR00231">
    <property type="entry name" value="small_GTP"/>
    <property type="match status" value="1"/>
</dbReference>
<evidence type="ECO:0000313" key="10">
    <source>
        <dbReference type="EMBL" id="AEF05414.1"/>
    </source>
</evidence>
<dbReference type="InterPro" id="IPR009000">
    <property type="entry name" value="Transl_B-barrel_sf"/>
</dbReference>
<keyword evidence="11" id="KW-1185">Reference proteome</keyword>
<evidence type="ECO:0000259" key="9">
    <source>
        <dbReference type="PROSITE" id="PS51722"/>
    </source>
</evidence>
<keyword evidence="4 8" id="KW-0251">Elongation factor</keyword>
<dbReference type="HAMAP" id="MF_00054_B">
    <property type="entry name" value="EF_G_EF_2_B"/>
    <property type="match status" value="1"/>
</dbReference>
<keyword evidence="8" id="KW-0963">Cytoplasm</keyword>
<dbReference type="SMART" id="SM00889">
    <property type="entry name" value="EFG_IV"/>
    <property type="match status" value="1"/>
</dbReference>
<keyword evidence="5 8" id="KW-0648">Protein biosynthesis</keyword>
<keyword evidence="3 8" id="KW-0547">Nucleotide-binding</keyword>
<dbReference type="CDD" id="cd16262">
    <property type="entry name" value="EFG_III"/>
    <property type="match status" value="1"/>
</dbReference>
<comment type="similarity">
    <text evidence="1 8">Belongs to the TRAFAC class translation factor GTPase superfamily. Classic translation factor GTPase family. EF-G/EF-2 subfamily.</text>
</comment>
<dbReference type="InterPro" id="IPR041095">
    <property type="entry name" value="EFG_II"/>
</dbReference>
<dbReference type="OrthoDB" id="9804431at2"/>
<dbReference type="InterPro" id="IPR031157">
    <property type="entry name" value="G_TR_CS"/>
</dbReference>
<dbReference type="NCBIfam" id="NF009381">
    <property type="entry name" value="PRK12740.1-5"/>
    <property type="match status" value="1"/>
</dbReference>
<evidence type="ECO:0000256" key="1">
    <source>
        <dbReference type="ARBA" id="ARBA00005870"/>
    </source>
</evidence>
<dbReference type="Pfam" id="PF03764">
    <property type="entry name" value="EFG_IV"/>
    <property type="match status" value="1"/>
</dbReference>
<dbReference type="eggNOG" id="COG0480">
    <property type="taxonomic scope" value="Bacteria"/>
</dbReference>
<dbReference type="SUPFAM" id="SSF52540">
    <property type="entry name" value="P-loop containing nucleoside triphosphate hydrolases"/>
    <property type="match status" value="1"/>
</dbReference>
<dbReference type="SUPFAM" id="SSF54211">
    <property type="entry name" value="Ribosomal protein S5 domain 2-like"/>
    <property type="match status" value="1"/>
</dbReference>
<dbReference type="InterPro" id="IPR027417">
    <property type="entry name" value="P-loop_NTPase"/>
</dbReference>
<dbReference type="Proteomes" id="UP000000683">
    <property type="component" value="Chromosome"/>
</dbReference>
<feature type="domain" description="Tr-type G" evidence="9">
    <location>
        <begin position="8"/>
        <end position="290"/>
    </location>
</feature>
<dbReference type="GO" id="GO:0003924">
    <property type="term" value="F:GTPase activity"/>
    <property type="evidence" value="ECO:0007669"/>
    <property type="project" value="InterPro"/>
</dbReference>
<dbReference type="Pfam" id="PF03144">
    <property type="entry name" value="GTP_EFTU_D2"/>
    <property type="match status" value="1"/>
</dbReference>
<dbReference type="InterPro" id="IPR009022">
    <property type="entry name" value="EFG_III"/>
</dbReference>
<evidence type="ECO:0000256" key="7">
    <source>
        <dbReference type="ARBA" id="ARBA00024731"/>
    </source>
</evidence>
<dbReference type="KEGG" id="alt:ambt_19615"/>
<comment type="function">
    <text evidence="7 8">Catalyzes the GTP-dependent ribosomal translocation step during translation elongation. During this step, the ribosome changes from the pre-translocational (PRE) to the post-translocational (POST) state as the newly formed A-site-bound peptidyl-tRNA and P-site-bound deacylated tRNA move to the P and E sites, respectively. Catalyzes the coordinated movement of the two tRNA molecules, the mRNA and conformational changes in the ribosome.</text>
</comment>
<comment type="subcellular location">
    <subcellularLocation>
        <location evidence="8">Cytoplasm</location>
    </subcellularLocation>
</comment>
<dbReference type="InterPro" id="IPR035647">
    <property type="entry name" value="EFG_III/V"/>
</dbReference>
<dbReference type="FunFam" id="3.40.50.300:FF:000029">
    <property type="entry name" value="Elongation factor G"/>
    <property type="match status" value="1"/>
</dbReference>
<dbReference type="RefSeq" id="WP_013786324.1">
    <property type="nucleotide sequence ID" value="NC_015554.1"/>
</dbReference>
<proteinExistence type="inferred from homology"/>
<dbReference type="InterPro" id="IPR005517">
    <property type="entry name" value="Transl_elong_EFG/EF2_IV"/>
</dbReference>
<dbReference type="FunFam" id="3.30.70.240:FF:000001">
    <property type="entry name" value="Elongation factor G"/>
    <property type="match status" value="1"/>
</dbReference>
<dbReference type="Pfam" id="PF00009">
    <property type="entry name" value="GTP_EFTU"/>
    <property type="match status" value="1"/>
</dbReference>
<organism evidence="10 11">
    <name type="scientific">Alteromonas naphthalenivorans</name>
    <dbReference type="NCBI Taxonomy" id="715451"/>
    <lineage>
        <taxon>Bacteria</taxon>
        <taxon>Pseudomonadati</taxon>
        <taxon>Pseudomonadota</taxon>
        <taxon>Gammaproteobacteria</taxon>
        <taxon>Alteromonadales</taxon>
        <taxon>Alteromonadaceae</taxon>
        <taxon>Alteromonas/Salinimonas group</taxon>
        <taxon>Alteromonas</taxon>
    </lineage>
</organism>
<dbReference type="SUPFAM" id="SSF54980">
    <property type="entry name" value="EF-G C-terminal domain-like"/>
    <property type="match status" value="2"/>
</dbReference>
<evidence type="ECO:0000256" key="4">
    <source>
        <dbReference type="ARBA" id="ARBA00022768"/>
    </source>
</evidence>
<dbReference type="Pfam" id="PF00679">
    <property type="entry name" value="EFG_C"/>
    <property type="match status" value="1"/>
</dbReference>
<protein>
    <recommendedName>
        <fullName evidence="2 8">Elongation factor G</fullName>
        <shortName evidence="8">EF-G</shortName>
    </recommendedName>
</protein>
<dbReference type="FunFam" id="2.40.30.10:FF:000006">
    <property type="entry name" value="Elongation factor G"/>
    <property type="match status" value="1"/>
</dbReference>
<dbReference type="CDD" id="cd04088">
    <property type="entry name" value="EFG_mtEFG_II"/>
    <property type="match status" value="1"/>
</dbReference>
<dbReference type="GO" id="GO:0032790">
    <property type="term" value="P:ribosome disassembly"/>
    <property type="evidence" value="ECO:0007669"/>
    <property type="project" value="TreeGrafter"/>
</dbReference>
<gene>
    <name evidence="8" type="primary">fusA</name>
    <name evidence="10" type="ordered locus">ambt_19615</name>
</gene>
<dbReference type="CDD" id="cd01886">
    <property type="entry name" value="EF-G"/>
    <property type="match status" value="1"/>
</dbReference>
<feature type="binding site" evidence="8">
    <location>
        <begin position="88"/>
        <end position="92"/>
    </location>
    <ligand>
        <name>GTP</name>
        <dbReference type="ChEBI" id="CHEBI:37565"/>
    </ligand>
</feature>
<accession>F5Z6A1</accession>
<dbReference type="Gene3D" id="3.30.230.10">
    <property type="match status" value="1"/>
</dbReference>
<dbReference type="AlphaFoldDB" id="F5Z6A1"/>
<dbReference type="CDD" id="cd01434">
    <property type="entry name" value="EFG_mtEFG1_IV"/>
    <property type="match status" value="1"/>
</dbReference>
<dbReference type="NCBIfam" id="TIGR00484">
    <property type="entry name" value="EF-G"/>
    <property type="match status" value="1"/>
</dbReference>
<dbReference type="InterPro" id="IPR005225">
    <property type="entry name" value="Small_GTP-bd"/>
</dbReference>
<dbReference type="Gene3D" id="3.30.70.240">
    <property type="match status" value="1"/>
</dbReference>
<dbReference type="InterPro" id="IPR000795">
    <property type="entry name" value="T_Tr_GTP-bd_dom"/>
</dbReference>
<name>F5Z6A1_ALTNA</name>
<dbReference type="CDD" id="cd03713">
    <property type="entry name" value="EFG_mtEFG_C"/>
    <property type="match status" value="1"/>
</dbReference>
<dbReference type="PROSITE" id="PS00301">
    <property type="entry name" value="G_TR_1"/>
    <property type="match status" value="1"/>
</dbReference>
<dbReference type="SMART" id="SM00838">
    <property type="entry name" value="EFG_C"/>
    <property type="match status" value="1"/>
</dbReference>
<dbReference type="Gene3D" id="3.40.50.300">
    <property type="entry name" value="P-loop containing nucleotide triphosphate hydrolases"/>
    <property type="match status" value="1"/>
</dbReference>
<dbReference type="PROSITE" id="PS51722">
    <property type="entry name" value="G_TR_2"/>
    <property type="match status" value="1"/>
</dbReference>
<dbReference type="PRINTS" id="PR00315">
    <property type="entry name" value="ELONGATNFCT"/>
</dbReference>
<feature type="binding site" evidence="8">
    <location>
        <begin position="142"/>
        <end position="145"/>
    </location>
    <ligand>
        <name>GTP</name>
        <dbReference type="ChEBI" id="CHEBI:37565"/>
    </ligand>
</feature>
<dbReference type="InterPro" id="IPR000640">
    <property type="entry name" value="EFG_V-like"/>
</dbReference>
<feature type="binding site" evidence="8">
    <location>
        <begin position="17"/>
        <end position="24"/>
    </location>
    <ligand>
        <name>GTP</name>
        <dbReference type="ChEBI" id="CHEBI:37565"/>
    </ligand>
</feature>
<dbReference type="HOGENOM" id="CLU_002794_4_1_6"/>
<dbReference type="PANTHER" id="PTHR43261">
    <property type="entry name" value="TRANSLATION ELONGATION FACTOR G-RELATED"/>
    <property type="match status" value="1"/>
</dbReference>
<keyword evidence="6 8" id="KW-0342">GTP-binding</keyword>
<dbReference type="SUPFAM" id="SSF50447">
    <property type="entry name" value="Translation proteins"/>
    <property type="match status" value="1"/>
</dbReference>
<dbReference type="PANTHER" id="PTHR43261:SF1">
    <property type="entry name" value="RIBOSOME-RELEASING FACTOR 2, MITOCHONDRIAL"/>
    <property type="match status" value="1"/>
</dbReference>
<evidence type="ECO:0000313" key="11">
    <source>
        <dbReference type="Proteomes" id="UP000000683"/>
    </source>
</evidence>
<dbReference type="InterPro" id="IPR047872">
    <property type="entry name" value="EFG_IV"/>
</dbReference>
<dbReference type="InterPro" id="IPR035649">
    <property type="entry name" value="EFG_V"/>
</dbReference>
<dbReference type="EMBL" id="CP002339">
    <property type="protein sequence ID" value="AEF05414.1"/>
    <property type="molecule type" value="Genomic_DNA"/>
</dbReference>
<evidence type="ECO:0000256" key="3">
    <source>
        <dbReference type="ARBA" id="ARBA00022741"/>
    </source>
</evidence>
<dbReference type="GO" id="GO:0097216">
    <property type="term" value="F:guanosine tetraphosphate binding"/>
    <property type="evidence" value="ECO:0007669"/>
    <property type="project" value="UniProtKB-ARBA"/>
</dbReference>
<dbReference type="InterPro" id="IPR004161">
    <property type="entry name" value="EFTu-like_2"/>
</dbReference>
<sequence length="701" mass="77772">MPRKTSIERYRNIGIVAHVDAGKTTTTERVLFYTGLSHKIGEVHDGAATMDWMEQEQERGITITSAATTCFWSGMEKQFDQHRINIIDTPGHVDFTIEVERSLRVLDGAVVVFCGSSGVEPQSETVWRQADKYEVPRLVFINKMDRAGADFERVVGQIRKRLGANCVPIQLNMGAEEEFHGVIDLIKMKAINWNAEDMGMTFTYEDIPAQYLDNAQKYRTEMIEAAAEASDELMDKYLEGEELTEAEIRLGLRTRTLNNEIVLATCGSAFKNKGVQAVLDAVVEYLPSPSEVKAITGVLDDKNETEAERHADDSEPFSALAFKIATDPFVGTLTFFRCYSGVVNTGDTVYNPVKGKRERFGRIVQMHAKDREEIKEVRAGDIAAAIGLKDVTTGDTLCDPNNVITLERMEFPDPVISIAVEPRSQADQEKMGLALGKLAAEDPSFKVKTDEESGQTIISGMGELHLDIIVDRMKREFKVECNVGKPQVAYRETIRKKVEVEGKFVRQSGGRGQFGHVWLRIEPQAEEGAGYEFVNDITGGVVPKEFIPAVDKGIQEQLQSGVVAGYPVLDVKVTLFDGSYHDVDSSEMAFKIAGSMGFKKGAAEANPVLLEPMMKVEVTTPEDWMGDVVGDLNRRRGMIEGMEEGVAGIKIVRAKVPLSEMFGYATDLRSQTQGRASYSMEFFNYSEAPKNVAQAIIESRI</sequence>